<organism evidence="1">
    <name type="scientific">Eucalyptus grandis</name>
    <name type="common">Flooded gum</name>
    <dbReference type="NCBI Taxonomy" id="71139"/>
    <lineage>
        <taxon>Eukaryota</taxon>
        <taxon>Viridiplantae</taxon>
        <taxon>Streptophyta</taxon>
        <taxon>Embryophyta</taxon>
        <taxon>Tracheophyta</taxon>
        <taxon>Spermatophyta</taxon>
        <taxon>Magnoliopsida</taxon>
        <taxon>eudicotyledons</taxon>
        <taxon>Gunneridae</taxon>
        <taxon>Pentapetalae</taxon>
        <taxon>rosids</taxon>
        <taxon>malvids</taxon>
        <taxon>Myrtales</taxon>
        <taxon>Myrtaceae</taxon>
        <taxon>Myrtoideae</taxon>
        <taxon>Eucalypteae</taxon>
        <taxon>Eucalyptus</taxon>
    </lineage>
</organism>
<dbReference type="AlphaFoldDB" id="A0A059B1W9"/>
<gene>
    <name evidence="1" type="ORF">EUGRSUZ_H02727</name>
</gene>
<name>A0A059B1W9_EUCGR</name>
<sequence length="68" mass="8017">MIRSEEKEMDFPEKQILEATYREWWGAPQRSRIKRKNQYGSTRLLCLILIRSNSCAQITSTHTESRGS</sequence>
<reference evidence="1" key="1">
    <citation type="submission" date="2013-07" db="EMBL/GenBank/DDBJ databases">
        <title>The genome of Eucalyptus grandis.</title>
        <authorList>
            <person name="Schmutz J."/>
            <person name="Hayes R."/>
            <person name="Myburg A."/>
            <person name="Tuskan G."/>
            <person name="Grattapaglia D."/>
            <person name="Rokhsar D.S."/>
        </authorList>
    </citation>
    <scope>NUCLEOTIDE SEQUENCE</scope>
    <source>
        <tissue evidence="1">Leaf extractions</tissue>
    </source>
</reference>
<evidence type="ECO:0000313" key="1">
    <source>
        <dbReference type="EMBL" id="KCW59994.1"/>
    </source>
</evidence>
<proteinExistence type="predicted"/>
<protein>
    <submittedName>
        <fullName evidence="1">Uncharacterized protein</fullName>
    </submittedName>
</protein>
<dbReference type="EMBL" id="KK198760">
    <property type="protein sequence ID" value="KCW59994.1"/>
    <property type="molecule type" value="Genomic_DNA"/>
</dbReference>
<accession>A0A059B1W9</accession>
<dbReference type="InParanoid" id="A0A059B1W9"/>
<dbReference type="Gramene" id="KCW59994">
    <property type="protein sequence ID" value="KCW59994"/>
    <property type="gene ID" value="EUGRSUZ_H02727"/>
</dbReference>